<proteinExistence type="inferred from homology"/>
<comment type="subcellular location">
    <subcellularLocation>
        <location evidence="1">Membrane</location>
        <topology evidence="1">Multi-pass membrane protein</topology>
    </subcellularLocation>
</comment>
<feature type="transmembrane region" description="Helical" evidence="7">
    <location>
        <begin position="65"/>
        <end position="87"/>
    </location>
</feature>
<dbReference type="InterPro" id="IPR038350">
    <property type="entry name" value="Orai_sf"/>
</dbReference>
<evidence type="ECO:0000313" key="9">
    <source>
        <dbReference type="Proteomes" id="UP000037460"/>
    </source>
</evidence>
<gene>
    <name evidence="8" type="ORF">Ctob_004727</name>
</gene>
<dbReference type="Pfam" id="PF07856">
    <property type="entry name" value="Orai-1"/>
    <property type="match status" value="1"/>
</dbReference>
<feature type="transmembrane region" description="Helical" evidence="7">
    <location>
        <begin position="144"/>
        <end position="161"/>
    </location>
</feature>
<reference evidence="9" key="1">
    <citation type="journal article" date="2015" name="PLoS Genet.">
        <title>Genome Sequence and Transcriptome Analyses of Chrysochromulina tobin: Metabolic Tools for Enhanced Algal Fitness in the Prominent Order Prymnesiales (Haptophyceae).</title>
        <authorList>
            <person name="Hovde B.T."/>
            <person name="Deodato C.R."/>
            <person name="Hunsperger H.M."/>
            <person name="Ryken S.A."/>
            <person name="Yost W."/>
            <person name="Jha R.K."/>
            <person name="Patterson J."/>
            <person name="Monnat R.J. Jr."/>
            <person name="Barlow S.B."/>
            <person name="Starkenburg S.R."/>
            <person name="Cattolico R.A."/>
        </authorList>
    </citation>
    <scope>NUCLEOTIDE SEQUENCE</scope>
    <source>
        <strain evidence="9">CCMP291</strain>
    </source>
</reference>
<evidence type="ECO:0000256" key="3">
    <source>
        <dbReference type="ARBA" id="ARBA00022692"/>
    </source>
</evidence>
<name>A0A0M0JA56_9EUKA</name>
<evidence type="ECO:0008006" key="10">
    <source>
        <dbReference type="Google" id="ProtNLM"/>
    </source>
</evidence>
<feature type="region of interest" description="Disordered" evidence="6">
    <location>
        <begin position="189"/>
        <end position="209"/>
    </location>
</feature>
<comment type="similarity">
    <text evidence="2">Belongs to the Orai family.</text>
</comment>
<dbReference type="OrthoDB" id="10253246at2759"/>
<evidence type="ECO:0000256" key="4">
    <source>
        <dbReference type="ARBA" id="ARBA00022989"/>
    </source>
</evidence>
<evidence type="ECO:0000256" key="6">
    <source>
        <dbReference type="SAM" id="MobiDB-lite"/>
    </source>
</evidence>
<protein>
    <recommendedName>
        <fullName evidence="10">Transmembrane protein</fullName>
    </recommendedName>
</protein>
<evidence type="ECO:0000256" key="5">
    <source>
        <dbReference type="ARBA" id="ARBA00023136"/>
    </source>
</evidence>
<accession>A0A0M0JA56</accession>
<evidence type="ECO:0000313" key="8">
    <source>
        <dbReference type="EMBL" id="KOO23247.1"/>
    </source>
</evidence>
<sequence>MLAADKLLLQSNVKQRSIELREKELKLFNQNFSAICTQSAIMAGFTLTTFVEIDLPPEKQLAKTMLHFFVTCSICVNFTCVAMVTFVNVWGGGKALRGEDGSMDYAVDAMNSERTFIFSLFGAGVLATLGCVFAVTWILMEPEVAMVASVIVLSAFYMVCSEARRIRQRFRLEDDEATSFSDLRSIFPTSSQKRRDEDDSIVSPVRKGM</sequence>
<dbReference type="InterPro" id="IPR012446">
    <property type="entry name" value="CRAC_channel"/>
</dbReference>
<evidence type="ECO:0000256" key="7">
    <source>
        <dbReference type="SAM" id="Phobius"/>
    </source>
</evidence>
<keyword evidence="5 7" id="KW-0472">Membrane</keyword>
<dbReference type="Gene3D" id="1.20.140.140">
    <property type="entry name" value="Calcium release-activated calcium channel protein Orai"/>
    <property type="match status" value="1"/>
</dbReference>
<keyword evidence="3 7" id="KW-0812">Transmembrane</keyword>
<dbReference type="EMBL" id="JWZX01003209">
    <property type="protein sequence ID" value="KOO23247.1"/>
    <property type="molecule type" value="Genomic_DNA"/>
</dbReference>
<comment type="caution">
    <text evidence="8">The sequence shown here is derived from an EMBL/GenBank/DDBJ whole genome shotgun (WGS) entry which is preliminary data.</text>
</comment>
<keyword evidence="9" id="KW-1185">Reference proteome</keyword>
<evidence type="ECO:0000256" key="2">
    <source>
        <dbReference type="ARBA" id="ARBA00008062"/>
    </source>
</evidence>
<dbReference type="GO" id="GO:0016020">
    <property type="term" value="C:membrane"/>
    <property type="evidence" value="ECO:0007669"/>
    <property type="project" value="UniProtKB-SubCell"/>
</dbReference>
<feature type="transmembrane region" description="Helical" evidence="7">
    <location>
        <begin position="31"/>
        <end position="53"/>
    </location>
</feature>
<feature type="transmembrane region" description="Helical" evidence="7">
    <location>
        <begin position="116"/>
        <end position="138"/>
    </location>
</feature>
<organism evidence="8 9">
    <name type="scientific">Chrysochromulina tobinii</name>
    <dbReference type="NCBI Taxonomy" id="1460289"/>
    <lineage>
        <taxon>Eukaryota</taxon>
        <taxon>Haptista</taxon>
        <taxon>Haptophyta</taxon>
        <taxon>Prymnesiophyceae</taxon>
        <taxon>Prymnesiales</taxon>
        <taxon>Chrysochromulinaceae</taxon>
        <taxon>Chrysochromulina</taxon>
    </lineage>
</organism>
<dbReference type="AlphaFoldDB" id="A0A0M0JA56"/>
<evidence type="ECO:0000256" key="1">
    <source>
        <dbReference type="ARBA" id="ARBA00004141"/>
    </source>
</evidence>
<dbReference type="Proteomes" id="UP000037460">
    <property type="component" value="Unassembled WGS sequence"/>
</dbReference>
<keyword evidence="4 7" id="KW-1133">Transmembrane helix</keyword>